<name>A0A1E7Z0P1_9PROT</name>
<proteinExistence type="predicted"/>
<organism evidence="1 2">
    <name type="scientific">Acidithiobacillus caldus</name>
    <dbReference type="NCBI Taxonomy" id="33059"/>
    <lineage>
        <taxon>Bacteria</taxon>
        <taxon>Pseudomonadati</taxon>
        <taxon>Pseudomonadota</taxon>
        <taxon>Acidithiobacillia</taxon>
        <taxon>Acidithiobacillales</taxon>
        <taxon>Acidithiobacillaceae</taxon>
        <taxon>Acidithiobacillus</taxon>
    </lineage>
</organism>
<dbReference type="Proteomes" id="UP000175707">
    <property type="component" value="Unassembled WGS sequence"/>
</dbReference>
<dbReference type="EMBL" id="LZYH01000280">
    <property type="protein sequence ID" value="OFC62168.1"/>
    <property type="molecule type" value="Genomic_DNA"/>
</dbReference>
<evidence type="ECO:0000313" key="2">
    <source>
        <dbReference type="Proteomes" id="UP000175707"/>
    </source>
</evidence>
<accession>A0A1E7Z0P1</accession>
<reference evidence="1 2" key="1">
    <citation type="submission" date="2016-06" db="EMBL/GenBank/DDBJ databases">
        <title>Gene turnover analysis identifies the evolutionary adaptation of the extremophile Acidithiobacillus caldus.</title>
        <authorList>
            <person name="Zhang X."/>
        </authorList>
    </citation>
    <scope>NUCLEOTIDE SEQUENCE [LARGE SCALE GENOMIC DNA]</scope>
    <source>
        <strain evidence="1 2">S1</strain>
    </source>
</reference>
<comment type="caution">
    <text evidence="1">The sequence shown here is derived from an EMBL/GenBank/DDBJ whole genome shotgun (WGS) entry which is preliminary data.</text>
</comment>
<dbReference type="AlphaFoldDB" id="A0A1E7Z0P1"/>
<protein>
    <submittedName>
        <fullName evidence="1">Uncharacterized protein</fullName>
    </submittedName>
</protein>
<evidence type="ECO:0000313" key="1">
    <source>
        <dbReference type="EMBL" id="OFC62168.1"/>
    </source>
</evidence>
<gene>
    <name evidence="1" type="ORF">BAE30_02815</name>
</gene>
<sequence>MRCTSFIAVYLRSALFPPQGRADWLLGILKEIATVRAVTSRGKRNPRGVRRKMSSYPIRDRGDPLNVDCKPDPMVIAK</sequence>